<protein>
    <recommendedName>
        <fullName evidence="5">SNF7 family protein</fullName>
    </recommendedName>
</protein>
<evidence type="ECO:0000256" key="2">
    <source>
        <dbReference type="SAM" id="MobiDB-lite"/>
    </source>
</evidence>
<sequence length="480" mass="52816">MSLVQFLVQNEPSFRESRLPSLYSDLSNLRATNPEGFAANSHAWTSALTLLAVSGNLPTEQRIILSTSDSLLSVLSSPTYGRPVGLGAVLDDAVRDGKMIDMSDFASADKSIYARTWLPSPWVILKWSLRTAGVLGPGSYNKSGNLKAGNLVLVPVLEDITKKLLAWQQRQGQSPTDRIYTREAFGSVISELLSTAQHSTPLNAKDLEVLLLYLSRDNPILTYDDKTVKLKPLTSTRPEPITPEDSAVANLKSLISSLTLQTTALEASVNENQQRAASAVTAKNKTTALAALRSKKSAERALAQRTATLQQLEDVYTQIQQAADQVEVVATLKTSASALKTLNKKVGSVDSVDAVLDELREEMQKTGEVQQIISEPLGDAGAADVADAEVDDELEAMEREERQKEEELKVKETEARLKELEDLQQKQKQQEEERKAQEENTELEAQLAKSVEDMRSLDLDGRKIDERKQEMPKEAVQEAS</sequence>
<dbReference type="eggNOG" id="KOG2911">
    <property type="taxonomic scope" value="Eukaryota"/>
</dbReference>
<evidence type="ECO:0000256" key="1">
    <source>
        <dbReference type="SAM" id="Coils"/>
    </source>
</evidence>
<feature type="compositionally biased region" description="Basic and acidic residues" evidence="2">
    <location>
        <begin position="450"/>
        <end position="480"/>
    </location>
</feature>
<dbReference type="Gene3D" id="6.10.140.1230">
    <property type="match status" value="1"/>
</dbReference>
<dbReference type="GO" id="GO:0006900">
    <property type="term" value="P:vesicle budding from membrane"/>
    <property type="evidence" value="ECO:0007669"/>
    <property type="project" value="TreeGrafter"/>
</dbReference>
<dbReference type="GeneID" id="19977058"/>
<dbReference type="EMBL" id="KB822713">
    <property type="protein sequence ID" value="ETN44844.1"/>
    <property type="molecule type" value="Genomic_DNA"/>
</dbReference>
<dbReference type="RefSeq" id="XP_008712614.1">
    <property type="nucleotide sequence ID" value="XM_008714392.1"/>
</dbReference>
<dbReference type="FunCoup" id="W2SAB5">
    <property type="interactions" value="66"/>
</dbReference>
<dbReference type="AlphaFoldDB" id="W2SAB5"/>
<gene>
    <name evidence="3" type="ORF">HMPREF1541_09719</name>
</gene>
<dbReference type="Pfam" id="PF03357">
    <property type="entry name" value="Snf7"/>
    <property type="match status" value="1"/>
</dbReference>
<proteinExistence type="predicted"/>
<evidence type="ECO:0000313" key="3">
    <source>
        <dbReference type="EMBL" id="ETN44844.1"/>
    </source>
</evidence>
<feature type="region of interest" description="Disordered" evidence="2">
    <location>
        <begin position="421"/>
        <end position="480"/>
    </location>
</feature>
<dbReference type="GO" id="GO:0009898">
    <property type="term" value="C:cytoplasmic side of plasma membrane"/>
    <property type="evidence" value="ECO:0007669"/>
    <property type="project" value="TreeGrafter"/>
</dbReference>
<dbReference type="GO" id="GO:0000815">
    <property type="term" value="C:ESCRT III complex"/>
    <property type="evidence" value="ECO:0007669"/>
    <property type="project" value="TreeGrafter"/>
</dbReference>
<dbReference type="PANTHER" id="PTHR22761">
    <property type="entry name" value="CHARGED MULTIVESICULAR BODY PROTEIN"/>
    <property type="match status" value="1"/>
</dbReference>
<dbReference type="GO" id="GO:0032511">
    <property type="term" value="P:late endosome to vacuole transport via multivesicular body sorting pathway"/>
    <property type="evidence" value="ECO:0007669"/>
    <property type="project" value="TreeGrafter"/>
</dbReference>
<evidence type="ECO:0000313" key="4">
    <source>
        <dbReference type="Proteomes" id="UP000030752"/>
    </source>
</evidence>
<dbReference type="VEuPathDB" id="FungiDB:HMPREF1541_09719"/>
<dbReference type="GO" id="GO:0005771">
    <property type="term" value="C:multivesicular body"/>
    <property type="evidence" value="ECO:0007669"/>
    <property type="project" value="TreeGrafter"/>
</dbReference>
<dbReference type="InParanoid" id="W2SAB5"/>
<accession>W2SAB5</accession>
<dbReference type="HOGENOM" id="CLU_021165_2_0_1"/>
<dbReference type="PANTHER" id="PTHR22761:SF18">
    <property type="entry name" value="SORTING PROTEIN SNF7 FAMILY PROTEIN, PUTATIVE (AFU_ORTHOLOGUE AFUA_2G16692)-RELATED"/>
    <property type="match status" value="1"/>
</dbReference>
<dbReference type="Proteomes" id="UP000030752">
    <property type="component" value="Unassembled WGS sequence"/>
</dbReference>
<keyword evidence="1" id="KW-0175">Coiled coil</keyword>
<keyword evidence="4" id="KW-1185">Reference proteome</keyword>
<organism evidence="3 4">
    <name type="scientific">Cyphellophora europaea (strain CBS 101466)</name>
    <name type="common">Phialophora europaea</name>
    <dbReference type="NCBI Taxonomy" id="1220924"/>
    <lineage>
        <taxon>Eukaryota</taxon>
        <taxon>Fungi</taxon>
        <taxon>Dikarya</taxon>
        <taxon>Ascomycota</taxon>
        <taxon>Pezizomycotina</taxon>
        <taxon>Eurotiomycetes</taxon>
        <taxon>Chaetothyriomycetidae</taxon>
        <taxon>Chaetothyriales</taxon>
        <taxon>Cyphellophoraceae</taxon>
        <taxon>Cyphellophora</taxon>
    </lineage>
</organism>
<feature type="compositionally biased region" description="Basic and acidic residues" evidence="2">
    <location>
        <begin position="421"/>
        <end position="438"/>
    </location>
</feature>
<dbReference type="InterPro" id="IPR005024">
    <property type="entry name" value="Snf7_fam"/>
</dbReference>
<reference evidence="3 4" key="1">
    <citation type="submission" date="2013-03" db="EMBL/GenBank/DDBJ databases">
        <title>The Genome Sequence of Phialophora europaea CBS 101466.</title>
        <authorList>
            <consortium name="The Broad Institute Genomics Platform"/>
            <person name="Cuomo C."/>
            <person name="de Hoog S."/>
            <person name="Gorbushina A."/>
            <person name="Walker B."/>
            <person name="Young S.K."/>
            <person name="Zeng Q."/>
            <person name="Gargeya S."/>
            <person name="Fitzgerald M."/>
            <person name="Haas B."/>
            <person name="Abouelleil A."/>
            <person name="Allen A.W."/>
            <person name="Alvarado L."/>
            <person name="Arachchi H.M."/>
            <person name="Berlin A.M."/>
            <person name="Chapman S.B."/>
            <person name="Gainer-Dewar J."/>
            <person name="Goldberg J."/>
            <person name="Griggs A."/>
            <person name="Gujja S."/>
            <person name="Hansen M."/>
            <person name="Howarth C."/>
            <person name="Imamovic A."/>
            <person name="Ireland A."/>
            <person name="Larimer J."/>
            <person name="McCowan C."/>
            <person name="Murphy C."/>
            <person name="Pearson M."/>
            <person name="Poon T.W."/>
            <person name="Priest M."/>
            <person name="Roberts A."/>
            <person name="Saif S."/>
            <person name="Shea T."/>
            <person name="Sisk P."/>
            <person name="Sykes S."/>
            <person name="Wortman J."/>
            <person name="Nusbaum C."/>
            <person name="Birren B."/>
        </authorList>
    </citation>
    <scope>NUCLEOTIDE SEQUENCE [LARGE SCALE GENOMIC DNA]</scope>
    <source>
        <strain evidence="3 4">CBS 101466</strain>
    </source>
</reference>
<feature type="coiled-coil region" evidence="1">
    <location>
        <begin position="295"/>
        <end position="329"/>
    </location>
</feature>
<dbReference type="OrthoDB" id="10250120at2759"/>
<dbReference type="STRING" id="1220924.W2SAB5"/>
<name>W2SAB5_CYPE1</name>
<evidence type="ECO:0008006" key="5">
    <source>
        <dbReference type="Google" id="ProtNLM"/>
    </source>
</evidence>